<evidence type="ECO:0000256" key="12">
    <source>
        <dbReference type="ARBA" id="ARBA00022853"/>
    </source>
</evidence>
<keyword evidence="13" id="KW-0007">Acetylation</keyword>
<feature type="domain" description="FHA" evidence="26">
    <location>
        <begin position="387"/>
        <end position="443"/>
    </location>
</feature>
<keyword evidence="20" id="KW-0458">Lysosome</keyword>
<dbReference type="InterPro" id="IPR037912">
    <property type="entry name" value="MCRS1"/>
</dbReference>
<dbReference type="SMART" id="SM00240">
    <property type="entry name" value="FHA"/>
    <property type="match status" value="1"/>
</dbReference>
<dbReference type="GO" id="GO:0045944">
    <property type="term" value="P:positive regulation of transcription by RNA polymerase II"/>
    <property type="evidence" value="ECO:0007669"/>
    <property type="project" value="TreeGrafter"/>
</dbReference>
<feature type="region of interest" description="Disordered" evidence="25">
    <location>
        <begin position="54"/>
        <end position="77"/>
    </location>
</feature>
<evidence type="ECO:0000256" key="11">
    <source>
        <dbReference type="ARBA" id="ARBA00022843"/>
    </source>
</evidence>
<evidence type="ECO:0000256" key="17">
    <source>
        <dbReference type="ARBA" id="ARBA00023172"/>
    </source>
</evidence>
<dbReference type="GO" id="GO:0002151">
    <property type="term" value="F:G-quadruplex RNA binding"/>
    <property type="evidence" value="ECO:0007669"/>
    <property type="project" value="InterPro"/>
</dbReference>
<dbReference type="GO" id="GO:0000776">
    <property type="term" value="C:kinetochore"/>
    <property type="evidence" value="ECO:0007669"/>
    <property type="project" value="UniProtKB-KW"/>
</dbReference>
<dbReference type="Pfam" id="PF00498">
    <property type="entry name" value="FHA"/>
    <property type="match status" value="1"/>
</dbReference>
<dbReference type="GO" id="GO:0033044">
    <property type="term" value="P:regulation of chromosome organization"/>
    <property type="evidence" value="ECO:0007669"/>
    <property type="project" value="UniProtKB-ARBA"/>
</dbReference>
<dbReference type="GO" id="GO:0006325">
    <property type="term" value="P:chromatin organization"/>
    <property type="evidence" value="ECO:0007669"/>
    <property type="project" value="UniProtKB-KW"/>
</dbReference>
<reference evidence="27" key="1">
    <citation type="submission" date="2022-03" db="EMBL/GenBank/DDBJ databases">
        <authorList>
            <person name="Martin C."/>
        </authorList>
    </citation>
    <scope>NUCLEOTIDE SEQUENCE</scope>
</reference>
<evidence type="ECO:0000256" key="5">
    <source>
        <dbReference type="ARBA" id="ARBA00004647"/>
    </source>
</evidence>
<comment type="subcellular location">
    <subcellularLocation>
        <location evidence="4">Chromosome</location>
        <location evidence="4">Centromere</location>
        <location evidence="4">Kinetochore</location>
    </subcellularLocation>
    <subcellularLocation>
        <location evidence="3">Cytoplasm</location>
        <location evidence="3">Cytoskeleton</location>
        <location evidence="3">Microtubule organizing center</location>
        <location evidence="3">Centrosome</location>
        <location evidence="3">Centriolar satellite</location>
    </subcellularLocation>
    <subcellularLocation>
        <location evidence="5">Cytoplasm</location>
        <location evidence="5">Cytoskeleton</location>
        <location evidence="5">Spindle pole</location>
    </subcellularLocation>
    <subcellularLocation>
        <location evidence="1">Lysosome</location>
    </subcellularLocation>
    <subcellularLocation>
        <location evidence="2">Nucleus</location>
        <location evidence="2">Nucleolus</location>
    </subcellularLocation>
</comment>
<evidence type="ECO:0000259" key="26">
    <source>
        <dbReference type="PROSITE" id="PS50006"/>
    </source>
</evidence>
<evidence type="ECO:0000313" key="27">
    <source>
        <dbReference type="EMBL" id="CAH1788008.1"/>
    </source>
</evidence>
<proteinExistence type="predicted"/>
<dbReference type="PROSITE" id="PS50006">
    <property type="entry name" value="FHA_DOMAIN"/>
    <property type="match status" value="1"/>
</dbReference>
<evidence type="ECO:0000256" key="14">
    <source>
        <dbReference type="ARBA" id="ARBA00023015"/>
    </source>
</evidence>
<dbReference type="GO" id="GO:0071339">
    <property type="term" value="C:MLL1 complex"/>
    <property type="evidence" value="ECO:0007669"/>
    <property type="project" value="InterPro"/>
</dbReference>
<dbReference type="SUPFAM" id="SSF49879">
    <property type="entry name" value="SMAD/FHA domain"/>
    <property type="match status" value="1"/>
</dbReference>
<protein>
    <recommendedName>
        <fullName evidence="23">Microspherule protein 1</fullName>
    </recommendedName>
    <alternativeName>
        <fullName evidence="24">58 kDa microspherule protein</fullName>
    </alternativeName>
</protein>
<evidence type="ECO:0000256" key="24">
    <source>
        <dbReference type="ARBA" id="ARBA00075730"/>
    </source>
</evidence>
<accession>A0A8J1ULY3</accession>
<evidence type="ECO:0000256" key="10">
    <source>
        <dbReference type="ARBA" id="ARBA00022838"/>
    </source>
</evidence>
<keyword evidence="9" id="KW-0227">DNA damage</keyword>
<dbReference type="CDD" id="cd22687">
    <property type="entry name" value="FHA_MCRS1"/>
    <property type="match status" value="1"/>
</dbReference>
<evidence type="ECO:0000256" key="9">
    <source>
        <dbReference type="ARBA" id="ARBA00022763"/>
    </source>
</evidence>
<evidence type="ECO:0000256" key="7">
    <source>
        <dbReference type="ARBA" id="ARBA00022490"/>
    </source>
</evidence>
<evidence type="ECO:0000313" key="28">
    <source>
        <dbReference type="Proteomes" id="UP000749559"/>
    </source>
</evidence>
<dbReference type="EMBL" id="CAIIXF020000007">
    <property type="protein sequence ID" value="CAH1788008.1"/>
    <property type="molecule type" value="Genomic_DNA"/>
</dbReference>
<organism evidence="27 28">
    <name type="scientific">Owenia fusiformis</name>
    <name type="common">Polychaete worm</name>
    <dbReference type="NCBI Taxonomy" id="6347"/>
    <lineage>
        <taxon>Eukaryota</taxon>
        <taxon>Metazoa</taxon>
        <taxon>Spiralia</taxon>
        <taxon>Lophotrochozoa</taxon>
        <taxon>Annelida</taxon>
        <taxon>Polychaeta</taxon>
        <taxon>Sedentaria</taxon>
        <taxon>Canalipalpata</taxon>
        <taxon>Sabellida</taxon>
        <taxon>Oweniida</taxon>
        <taxon>Oweniidae</taxon>
        <taxon>Owenia</taxon>
    </lineage>
</organism>
<evidence type="ECO:0000256" key="15">
    <source>
        <dbReference type="ARBA" id="ARBA00023054"/>
    </source>
</evidence>
<evidence type="ECO:0000256" key="2">
    <source>
        <dbReference type="ARBA" id="ARBA00004604"/>
    </source>
</evidence>
<name>A0A8J1ULY3_OWEFU</name>
<dbReference type="GO" id="GO:0005730">
    <property type="term" value="C:nucleolus"/>
    <property type="evidence" value="ECO:0007669"/>
    <property type="project" value="UniProtKB-SubCell"/>
</dbReference>
<evidence type="ECO:0000256" key="19">
    <source>
        <dbReference type="ARBA" id="ARBA00023212"/>
    </source>
</evidence>
<dbReference type="InterPro" id="IPR025999">
    <property type="entry name" value="MCRS_N"/>
</dbReference>
<keyword evidence="16" id="KW-0804">Transcription</keyword>
<evidence type="ECO:0000256" key="18">
    <source>
        <dbReference type="ARBA" id="ARBA00023204"/>
    </source>
</evidence>
<feature type="compositionally biased region" description="Polar residues" evidence="25">
    <location>
        <begin position="18"/>
        <end position="35"/>
    </location>
</feature>
<keyword evidence="28" id="KW-1185">Reference proteome</keyword>
<keyword evidence="8" id="KW-0597">Phosphoprotein</keyword>
<dbReference type="GO" id="GO:0006281">
    <property type="term" value="P:DNA repair"/>
    <property type="evidence" value="ECO:0007669"/>
    <property type="project" value="UniProtKB-KW"/>
</dbReference>
<dbReference type="Proteomes" id="UP000749559">
    <property type="component" value="Unassembled WGS sequence"/>
</dbReference>
<evidence type="ECO:0000256" key="22">
    <source>
        <dbReference type="ARBA" id="ARBA00023328"/>
    </source>
</evidence>
<gene>
    <name evidence="27" type="ORF">OFUS_LOCUS13615</name>
</gene>
<dbReference type="GO" id="GO:0006310">
    <property type="term" value="P:DNA recombination"/>
    <property type="evidence" value="ECO:0007669"/>
    <property type="project" value="UniProtKB-KW"/>
</dbReference>
<keyword evidence="18" id="KW-0234">DNA repair</keyword>
<dbReference type="InterPro" id="IPR000253">
    <property type="entry name" value="FHA_dom"/>
</dbReference>
<evidence type="ECO:0000256" key="6">
    <source>
        <dbReference type="ARBA" id="ARBA00022454"/>
    </source>
</evidence>
<evidence type="ECO:0000256" key="1">
    <source>
        <dbReference type="ARBA" id="ARBA00004371"/>
    </source>
</evidence>
<evidence type="ECO:0000256" key="25">
    <source>
        <dbReference type="SAM" id="MobiDB-lite"/>
    </source>
</evidence>
<evidence type="ECO:0000256" key="21">
    <source>
        <dbReference type="ARBA" id="ARBA00023242"/>
    </source>
</evidence>
<keyword evidence="15" id="KW-0175">Coiled coil</keyword>
<evidence type="ECO:0000256" key="16">
    <source>
        <dbReference type="ARBA" id="ARBA00023163"/>
    </source>
</evidence>
<evidence type="ECO:0000256" key="13">
    <source>
        <dbReference type="ARBA" id="ARBA00022990"/>
    </source>
</evidence>
<dbReference type="OrthoDB" id="10262769at2759"/>
<dbReference type="PANTHER" id="PTHR13233">
    <property type="entry name" value="MICROSPHERULE PROTEIN 1"/>
    <property type="match status" value="1"/>
</dbReference>
<dbReference type="GO" id="GO:0031011">
    <property type="term" value="C:Ino80 complex"/>
    <property type="evidence" value="ECO:0007669"/>
    <property type="project" value="InterPro"/>
</dbReference>
<dbReference type="Pfam" id="PF13325">
    <property type="entry name" value="MCRS_N"/>
    <property type="match status" value="1"/>
</dbReference>
<keyword evidence="10" id="KW-0995">Kinetochore</keyword>
<sequence>MDEEAPIAHASSPSPAATTSDLPVQSSSVLNSTSIGDGHLPTLKRTIIPSRHRVLHKASSLPSSLGVPTRRSSSRAIKRKKFDDEVVESSLIKTEKLKLKLPSDIKLEPVPVVEPIAPVPVIPPPEKKKVKMAVIKPATKRMKKPKAPVPASTKDLGRWKAQDDLLLINAVQQTNDLTAVHLGVKFTCRFTLKEIQERWYALLYDPVISKLSVTAMKQLHPDVAAAVHAKALFSKEEETLLGKITSTSQPQMEVFNDLLSKHSSVFHPMRTGKVLHNHWLLMKQYHLLPDQSVQPMPRGDHVLNFSDAEDMVNDEDLRETTDSSLEHELSVADRRQKREIRHLEQELPKWQVLVDSVTGISPPDFDNQTLAVLRGRLVRYLMRSREITLGRTTKDNQIDVDLSLEGPACKISRRQGVIKLRNNGDFFIANEGKRPLYIDGKPVLVGNKQRLNNNSVVEISCLKFIFLINTDLINVIRSEAQKT</sequence>
<keyword evidence="7" id="KW-0963">Cytoplasm</keyword>
<dbReference type="AlphaFoldDB" id="A0A8J1ULY3"/>
<dbReference type="FunFam" id="2.60.200.20:FF:000007">
    <property type="entry name" value="microspherule protein 1 isoform X1"/>
    <property type="match status" value="1"/>
</dbReference>
<dbReference type="GO" id="GO:0034451">
    <property type="term" value="C:centriolar satellite"/>
    <property type="evidence" value="ECO:0007669"/>
    <property type="project" value="UniProtKB-SubCell"/>
</dbReference>
<keyword evidence="19" id="KW-0206">Cytoskeleton</keyword>
<keyword evidence="22" id="KW-0137">Centromere</keyword>
<keyword evidence="11" id="KW-0832">Ubl conjugation</keyword>
<evidence type="ECO:0000256" key="8">
    <source>
        <dbReference type="ARBA" id="ARBA00022553"/>
    </source>
</evidence>
<keyword evidence="21" id="KW-0539">Nucleus</keyword>
<evidence type="ECO:0000256" key="23">
    <source>
        <dbReference type="ARBA" id="ARBA00068815"/>
    </source>
</evidence>
<evidence type="ECO:0000256" key="4">
    <source>
        <dbReference type="ARBA" id="ARBA00004629"/>
    </source>
</evidence>
<dbReference type="GO" id="GO:0044545">
    <property type="term" value="C:NSL complex"/>
    <property type="evidence" value="ECO:0007669"/>
    <property type="project" value="TreeGrafter"/>
</dbReference>
<keyword evidence="12" id="KW-0156">Chromatin regulator</keyword>
<dbReference type="GO" id="GO:0051052">
    <property type="term" value="P:regulation of DNA metabolic process"/>
    <property type="evidence" value="ECO:0007669"/>
    <property type="project" value="UniProtKB-ARBA"/>
</dbReference>
<keyword evidence="6" id="KW-0158">Chromosome</keyword>
<evidence type="ECO:0000256" key="3">
    <source>
        <dbReference type="ARBA" id="ARBA00004607"/>
    </source>
</evidence>
<feature type="compositionally biased region" description="Low complexity" evidence="25">
    <location>
        <begin position="7"/>
        <end position="17"/>
    </location>
</feature>
<evidence type="ECO:0000256" key="20">
    <source>
        <dbReference type="ARBA" id="ARBA00023228"/>
    </source>
</evidence>
<dbReference type="PANTHER" id="PTHR13233:SF0">
    <property type="entry name" value="MICROSPHERULE PROTEIN 1"/>
    <property type="match status" value="1"/>
</dbReference>
<dbReference type="GO" id="GO:0005764">
    <property type="term" value="C:lysosome"/>
    <property type="evidence" value="ECO:0007669"/>
    <property type="project" value="UniProtKB-SubCell"/>
</dbReference>
<keyword evidence="14" id="KW-0805">Transcription regulation</keyword>
<dbReference type="InterPro" id="IPR008984">
    <property type="entry name" value="SMAD_FHA_dom_sf"/>
</dbReference>
<dbReference type="GO" id="GO:0000922">
    <property type="term" value="C:spindle pole"/>
    <property type="evidence" value="ECO:0007669"/>
    <property type="project" value="UniProtKB-SubCell"/>
</dbReference>
<feature type="region of interest" description="Disordered" evidence="25">
    <location>
        <begin position="1"/>
        <end position="41"/>
    </location>
</feature>
<dbReference type="Gene3D" id="2.60.200.20">
    <property type="match status" value="1"/>
</dbReference>
<comment type="caution">
    <text evidence="27">The sequence shown here is derived from an EMBL/GenBank/DDBJ whole genome shotgun (WGS) entry which is preliminary data.</text>
</comment>
<keyword evidence="17" id="KW-0233">DNA recombination</keyword>